<proteinExistence type="predicted"/>
<dbReference type="EMBL" id="CP157675">
    <property type="protein sequence ID" value="XBP71950.1"/>
    <property type="molecule type" value="Genomic_DNA"/>
</dbReference>
<gene>
    <name evidence="3" type="ORF">ABLV49_09200</name>
</gene>
<dbReference type="NCBIfam" id="TIGR01760">
    <property type="entry name" value="tape_meas_TP901"/>
    <property type="match status" value="1"/>
</dbReference>
<dbReference type="InterPro" id="IPR010090">
    <property type="entry name" value="Phage_tape_meas"/>
</dbReference>
<sequence>MAMKPIEILINAKDNASAVFDSLRARVMAVGLAILSYFGVQAFAGVIKGAADLEEAMSRVQSATGASAAEMQVLRKAAEDAGANTKYTSAEAALALENLAKAGLSANDAIAALPAVLNLAQAGNIELGQASEFVTKAVMGLGLAFTDAGRVADVLALGANATNTSVTGLAEALSYAAPVANSLGLSLESTVAIIGKFADAGIDASRAGTALNSILSQFGDPASKFRQELGAAGITTNNFEEALHQLAKAGPTGAKAINAVGTEAGPALRALLNQGMGALDGLTSRLKSAEGSAAATAKVMQDNLNGSINGLSSAWDTVKNALGTPVLPVLKDGVDQLAGALKSAVADGTIGRFGEAIATAFQNGIKWVREFASQVNFTQVASDMRAFADRTGEVFTQIGAYATTAGDTVKLAYGVMSAGTSTVLGSIYALGSGFATVAANIQAGLAALYEASSKVTFGAVSQQYKAIAAEIRASSDATAASAQALGEQSRLAFLSVVDGAVLARDGFMGLAGAASSIKPAVGAAAGAIDDLGAKLEATRQKSQAAQKATDDKRVADVAATVAVRQLKDEYAALVASGNLQAAAEKIKDINKALQDTPAAAKDAVKAAQDAAKATAEAFEALGISSQASLKQVASSASIYYERIKADGTSTAVDVANAFKAYAEKAIAANNGVATEAIKTEASMRGLEIQTDSAGKSIVKAMGDGQDATARLGDQVKLTTEQLKAQQDAMDLVATKYKLSADYTESQIAALDRLTAASERATAAENKRLNRDSQGFSIDPTTGQRVTAAVETQATVYSNAKGQGLTDAQALQIAKQFMTDSGEQIGWNSGGRNGAMQGQTWSSELQKAIDKLVLANAQASAASGSTSETKTYHIVLEINGQRTDVEVASDADAKKLLAALQSAQLTAS</sequence>
<name>A0AAU7LWE4_9BURK</name>
<evidence type="ECO:0000256" key="1">
    <source>
        <dbReference type="ARBA" id="ARBA00022612"/>
    </source>
</evidence>
<keyword evidence="1" id="KW-1188">Viral release from host cell</keyword>
<reference evidence="3" key="1">
    <citation type="submission" date="2024-05" db="EMBL/GenBank/DDBJ databases">
        <authorList>
            <person name="Bunk B."/>
            <person name="Swiderski J."/>
            <person name="Sproer C."/>
            <person name="Thiel V."/>
        </authorList>
    </citation>
    <scope>NUCLEOTIDE SEQUENCE</scope>
    <source>
        <strain evidence="3">DSM 17735</strain>
    </source>
</reference>
<dbReference type="AlphaFoldDB" id="A0AAU7LWE4"/>
<organism evidence="3">
    <name type="scientific">Polaromonas hydrogenivorans</name>
    <dbReference type="NCBI Taxonomy" id="335476"/>
    <lineage>
        <taxon>Bacteria</taxon>
        <taxon>Pseudomonadati</taxon>
        <taxon>Pseudomonadota</taxon>
        <taxon>Betaproteobacteria</taxon>
        <taxon>Burkholderiales</taxon>
        <taxon>Comamonadaceae</taxon>
        <taxon>Polaromonas</taxon>
    </lineage>
</organism>
<feature type="domain" description="Phage tail tape measure protein" evidence="2">
    <location>
        <begin position="75"/>
        <end position="248"/>
    </location>
</feature>
<dbReference type="Pfam" id="PF10145">
    <property type="entry name" value="PhageMin_Tail"/>
    <property type="match status" value="1"/>
</dbReference>
<dbReference type="PANTHER" id="PTHR37813">
    <property type="entry name" value="FELS-2 PROPHAGE PROTEIN"/>
    <property type="match status" value="1"/>
</dbReference>
<accession>A0AAU7LWE4</accession>
<evidence type="ECO:0000259" key="2">
    <source>
        <dbReference type="Pfam" id="PF10145"/>
    </source>
</evidence>
<dbReference type="RefSeq" id="WP_349281286.1">
    <property type="nucleotide sequence ID" value="NZ_CBCSCU010000002.1"/>
</dbReference>
<dbReference type="PANTHER" id="PTHR37813:SF1">
    <property type="entry name" value="FELS-2 PROPHAGE PROTEIN"/>
    <property type="match status" value="1"/>
</dbReference>
<evidence type="ECO:0000313" key="3">
    <source>
        <dbReference type="EMBL" id="XBP71950.1"/>
    </source>
</evidence>
<protein>
    <submittedName>
        <fullName evidence="3">Phage tail tape measure protein</fullName>
    </submittedName>
</protein>